<feature type="coiled-coil region" evidence="1">
    <location>
        <begin position="607"/>
        <end position="634"/>
    </location>
</feature>
<organism evidence="2 3">
    <name type="scientific">Lactiplantibacillus paraplantarum</name>
    <dbReference type="NCBI Taxonomy" id="60520"/>
    <lineage>
        <taxon>Bacteria</taxon>
        <taxon>Bacillati</taxon>
        <taxon>Bacillota</taxon>
        <taxon>Bacilli</taxon>
        <taxon>Lactobacillales</taxon>
        <taxon>Lactobacillaceae</taxon>
        <taxon>Lactiplantibacillus</taxon>
    </lineage>
</organism>
<protein>
    <recommendedName>
        <fullName evidence="4">Helicase/UvrB N-terminal domain-containing protein</fullName>
    </recommendedName>
</protein>
<evidence type="ECO:0000313" key="3">
    <source>
        <dbReference type="Proteomes" id="UP000236162"/>
    </source>
</evidence>
<name>A0ABQ0NF50_9LACO</name>
<evidence type="ECO:0008006" key="4">
    <source>
        <dbReference type="Google" id="ProtNLM"/>
    </source>
</evidence>
<dbReference type="Proteomes" id="UP000236162">
    <property type="component" value="Unassembled WGS sequence"/>
</dbReference>
<evidence type="ECO:0000313" key="2">
    <source>
        <dbReference type="EMBL" id="GBF03693.1"/>
    </source>
</evidence>
<sequence length="1191" mass="137203">MSLDIATLLASMNQVSEAGDRTGALMTLALPTGSGKTFAVRQHISRRIVYTDERFCFVANQNKSLHADRFYEAIKREWITRELKVSQSDFMMFYTRKVAVLRSLPTMVNIITTQKLPKTLEHYRDIQEALETLAQRYDEFKHMGEDVKSQYLPNNHGLKQAYINYQRTIRQQLIKEVGIAEPISESDKETIKRHVRDKETPLTAYINRYFPTIDLANRQLIIVVADKFIRSYISFWGGYSITVSSPTVLNQATVIFDEIDGLKPILLNKIIDDALKIPIDFQPFFCQVYAGVNDQQKRRPADIMTVLRKDHRLRNLKSRTNELATAYKLLKDYKTKGSPAATNFIFNLSHLQITSSSAWWSRDDPDGKYVALQSTEPAKGNLNFYRMVRDVNKFIKYFVIQIAQWATSYQARINERRSEVEDYYQFADSVRTICDTLRLSNETQKIVLLEIEALKNIRGNVGDNLQNGHYGRLLQDHGMQLFSLTDSDAHLNRTEIGAAFIYTTPEQFLLKLARSNRVLGLSATADLETVISNFDFKYIQQQLGAAFIKGTELVPAATKEDMDVSSRCREQGVQVNVINVIPDPDQLDDIRVMQKLILKYHPNFEINDDNHAQLALLEQLVQQLMQQLKQKVSDNALYCQKRYLSLFGSFICFLSHRNRRVVLGLQSVLPKLDTEVDTVKMSAQVIEQVFELLAGLLCPDEKHLPQLHMIAKKLQSEPIEQQVAAALKVRSEEQTRVYLLSAYKTLGVGVNLVRANTEPDQAQIINIAPEDADIQDPRYKQIDIDGIYLGAITHLLTLIPECATKANTKQWIRGYYEYMELADADEISLNDIKTYARERSRGRPIKQFRNTVSYVGAQTQCILQAVGRLDRTFNKVAEVTVMIGDGVLDYYNVTSMAPYQLGPIAQALQDYQRQSHWRVVTSEVVKKERWRNHTNQSQEFFNQVKHDLQVKAVVARRYQKAREFYLQHPTLMNNQRTDQPEFAYLDMQANAYHVQRNGEMFDFPENNNGRESISAAAGGLPILLAYPGMLAHFKQNQWAIEWEPKNYILNPVQFDNYCGILGEVSAQFVIKDQWQYRTSLLGNQLNELFDFQLDKRVLVDVKNWRYPHNSENDDEQAWVLKKLARVCKMTGRDDWKVLIVNLIEPDSDLTFTSHLLKGQRVMELPALLNRQGQFVLTETEKQKVATFIHEY</sequence>
<dbReference type="RefSeq" id="WP_021730696.1">
    <property type="nucleotide sequence ID" value="NZ_AVAI01000054.1"/>
</dbReference>
<proteinExistence type="predicted"/>
<dbReference type="EMBL" id="BDOR01000045">
    <property type="protein sequence ID" value="GBF03693.1"/>
    <property type="molecule type" value="Genomic_DNA"/>
</dbReference>
<accession>A0ABQ0NF50</accession>
<gene>
    <name evidence="2" type="ORF">LPPLD21_03264</name>
</gene>
<keyword evidence="1" id="KW-0175">Coiled coil</keyword>
<reference evidence="2 3" key="1">
    <citation type="submission" date="2017-04" db="EMBL/GenBank/DDBJ databases">
        <title>In vitro and in silico characterization of Lactobacillus paraplantarum D2-1, a starter culture for soymilk fermentation.</title>
        <authorList>
            <person name="Endo A."/>
            <person name="Sasaki F."/>
            <person name="Maeno S."/>
            <person name="Kanesaki Y."/>
            <person name="Kubota E."/>
            <person name="Torres G.A."/>
            <person name="Tomita S."/>
            <person name="Nakagawa J."/>
        </authorList>
    </citation>
    <scope>NUCLEOTIDE SEQUENCE [LARGE SCALE GENOMIC DNA]</scope>
    <source>
        <strain evidence="2 3">D2-1</strain>
    </source>
</reference>
<evidence type="ECO:0000256" key="1">
    <source>
        <dbReference type="SAM" id="Coils"/>
    </source>
</evidence>
<keyword evidence="3" id="KW-1185">Reference proteome</keyword>
<comment type="caution">
    <text evidence="2">The sequence shown here is derived from an EMBL/GenBank/DDBJ whole genome shotgun (WGS) entry which is preliminary data.</text>
</comment>